<sequence>MTLHDELGRVAVISGIAHITRQLGDHRVHFAFKNILSVKGGQHRVLRGLRPRAHGAQRHDQSRHDCQHFLVHDSSFLNKPTDRLMAYYLTAYAGFARNAVKFTVQTQPSAPRFARLFPCFSTSSGFRPGLPR</sequence>
<gene>
    <name evidence="1" type="ORF">SDC9_130236</name>
</gene>
<dbReference type="EMBL" id="VSSQ01032037">
    <property type="protein sequence ID" value="MPM83173.1"/>
    <property type="molecule type" value="Genomic_DNA"/>
</dbReference>
<proteinExistence type="predicted"/>
<reference evidence="1" key="1">
    <citation type="submission" date="2019-08" db="EMBL/GenBank/DDBJ databases">
        <authorList>
            <person name="Kucharzyk K."/>
            <person name="Murdoch R.W."/>
            <person name="Higgins S."/>
            <person name="Loffler F."/>
        </authorList>
    </citation>
    <scope>NUCLEOTIDE SEQUENCE</scope>
</reference>
<accession>A0A645D228</accession>
<protein>
    <submittedName>
        <fullName evidence="1">Uncharacterized protein</fullName>
    </submittedName>
</protein>
<organism evidence="1">
    <name type="scientific">bioreactor metagenome</name>
    <dbReference type="NCBI Taxonomy" id="1076179"/>
    <lineage>
        <taxon>unclassified sequences</taxon>
        <taxon>metagenomes</taxon>
        <taxon>ecological metagenomes</taxon>
    </lineage>
</organism>
<evidence type="ECO:0000313" key="1">
    <source>
        <dbReference type="EMBL" id="MPM83173.1"/>
    </source>
</evidence>
<name>A0A645D228_9ZZZZ</name>
<dbReference type="AlphaFoldDB" id="A0A645D228"/>
<comment type="caution">
    <text evidence="1">The sequence shown here is derived from an EMBL/GenBank/DDBJ whole genome shotgun (WGS) entry which is preliminary data.</text>
</comment>